<proteinExistence type="predicted"/>
<gene>
    <name evidence="1" type="ordered locus">Cabther_A1018</name>
</gene>
<evidence type="ECO:0000313" key="2">
    <source>
        <dbReference type="Proteomes" id="UP000006791"/>
    </source>
</evidence>
<dbReference type="AlphaFoldDB" id="G2LH30"/>
<dbReference type="EMBL" id="CP002514">
    <property type="protein sequence ID" value="AEP11772.1"/>
    <property type="molecule type" value="Genomic_DNA"/>
</dbReference>
<name>G2LH30_CHLTF</name>
<keyword evidence="2" id="KW-1185">Reference proteome</keyword>
<dbReference type="KEGG" id="ctm:Cabther_A1018"/>
<sequence length="111" mass="11973">MIVTVPIVDVMQPPVHEVIHMVAVRNGLMPAARTVDMCARRGVWRTSIGIRAADRNTVFVVVVAVRRVQVAIVEVVHVAIVLDARMPAGGVMSVGVVGVGCAARHRMTPFR</sequence>
<reference evidence="1 2" key="1">
    <citation type="journal article" date="2012" name="Environ. Microbiol.">
        <title>Complete genome of Candidatus Chloracidobacterium thermophilum, a chlorophyll-based photoheterotroph belonging to the phylum Acidobacteria.</title>
        <authorList>
            <person name="Garcia Costas A.M."/>
            <person name="Liu Z."/>
            <person name="Tomsho L.P."/>
            <person name="Schuster S.C."/>
            <person name="Ward D.M."/>
            <person name="Bryant D.A."/>
        </authorList>
    </citation>
    <scope>NUCLEOTIDE SEQUENCE [LARGE SCALE GENOMIC DNA]</scope>
    <source>
        <strain evidence="1 2">B</strain>
    </source>
</reference>
<protein>
    <submittedName>
        <fullName evidence="1">Uncharacterized protein</fullName>
    </submittedName>
</protein>
<organism evidence="1 2">
    <name type="scientific">Chloracidobacterium thermophilum (strain B)</name>
    <dbReference type="NCBI Taxonomy" id="981222"/>
    <lineage>
        <taxon>Bacteria</taxon>
        <taxon>Pseudomonadati</taxon>
        <taxon>Acidobacteriota</taxon>
        <taxon>Terriglobia</taxon>
        <taxon>Terriglobales</taxon>
        <taxon>Acidobacteriaceae</taxon>
        <taxon>Chloracidobacterium</taxon>
    </lineage>
</organism>
<accession>G2LH30</accession>
<dbReference type="Proteomes" id="UP000006791">
    <property type="component" value="Chromosome 1"/>
</dbReference>
<evidence type="ECO:0000313" key="1">
    <source>
        <dbReference type="EMBL" id="AEP11772.1"/>
    </source>
</evidence>
<dbReference type="HOGENOM" id="CLU_2153858_0_0_0"/>